<dbReference type="InterPro" id="IPR013103">
    <property type="entry name" value="RVT_2"/>
</dbReference>
<feature type="domain" description="Reverse transcriptase Ty1/copia-type" evidence="2">
    <location>
        <begin position="343"/>
        <end position="446"/>
    </location>
</feature>
<evidence type="ECO:0000313" key="3">
    <source>
        <dbReference type="EMBL" id="GEU85182.1"/>
    </source>
</evidence>
<feature type="compositionally biased region" description="Basic and acidic residues" evidence="1">
    <location>
        <begin position="663"/>
        <end position="685"/>
    </location>
</feature>
<gene>
    <name evidence="3" type="ORF">Tci_057160</name>
</gene>
<organism evidence="3">
    <name type="scientific">Tanacetum cinerariifolium</name>
    <name type="common">Dalmatian daisy</name>
    <name type="synonym">Chrysanthemum cinerariifolium</name>
    <dbReference type="NCBI Taxonomy" id="118510"/>
    <lineage>
        <taxon>Eukaryota</taxon>
        <taxon>Viridiplantae</taxon>
        <taxon>Streptophyta</taxon>
        <taxon>Embryophyta</taxon>
        <taxon>Tracheophyta</taxon>
        <taxon>Spermatophyta</taxon>
        <taxon>Magnoliopsida</taxon>
        <taxon>eudicotyledons</taxon>
        <taxon>Gunneridae</taxon>
        <taxon>Pentapetalae</taxon>
        <taxon>asterids</taxon>
        <taxon>campanulids</taxon>
        <taxon>Asterales</taxon>
        <taxon>Asteraceae</taxon>
        <taxon>Asteroideae</taxon>
        <taxon>Anthemideae</taxon>
        <taxon>Anthemidinae</taxon>
        <taxon>Tanacetum</taxon>
    </lineage>
</organism>
<proteinExistence type="predicted"/>
<dbReference type="AlphaFoldDB" id="A0A6L2NJ66"/>
<evidence type="ECO:0000259" key="2">
    <source>
        <dbReference type="Pfam" id="PF07727"/>
    </source>
</evidence>
<sequence>MSTLKFTDVHNLVVFLSKPTESEGTVNLTIYTSCIEQFWAIVKKKTVNGEERLQALVDRKKVIITEATIKRYLQLEDAEGVDCLPNERNRGDITTASIEETVSTATPIITTVTIDELTLAQALMEIKTSKPKTKGIIMQEPSEAPTTKTIPIPSKVQDKGKARRLQAEIDEQDRLAEEEAQKALEANNAVTEQWHDVQARIEADYELAQRLQADEQEQLTDDEKAKLFMEFLEKRRKFFAAKRAEEKRNKPPTKAQHKSIMCTYLKNMDGWKPKNLKNKSFTETQALFDKPMKRVKHICSYGYRSIREYKEIQDDGDDVTIDATPLSVKTPIVDYKIYKEGKKNYFQIFRADVARLEAVRIFVTYATHKNFPIYQMDVKTAFLSGPLKEEVFVRQPDGFVDPDFPNHVYRLKKALYGLKQAPRAWDDKLFSFLIEHHFTKDADHVGCNDDCKSTPGGIQFLKDKLVSWSSKKQDSTTMSTAEAEYLKVDVIGTFIVMIGRKWDVNAVTGRYLSTDFVVSDAKSIRVTIWGALGDVLVEKKSKQAGMWTTVLTSANAKYYKNKLYFSSSSSTMVFDDAGIPAVKALMTNMPASVEESKKFSVPIDHSTPRKGTLKNLLMIANVRMRKGWNFPSCGGENCKKGATKSPKLKSLTQDPSVPNPSKPSEDRPTKRIDIEDSDSEDRGDTAMHLVDKKKRGMVIEDSNEEDKCGLPECGTRKKDRRHSNKKKSYGANAINTSSNVYNYFIS</sequence>
<reference evidence="3" key="1">
    <citation type="journal article" date="2019" name="Sci. Rep.">
        <title>Draft genome of Tanacetum cinerariifolium, the natural source of mosquito coil.</title>
        <authorList>
            <person name="Yamashiro T."/>
            <person name="Shiraishi A."/>
            <person name="Satake H."/>
            <person name="Nakayama K."/>
        </authorList>
    </citation>
    <scope>NUCLEOTIDE SEQUENCE</scope>
</reference>
<protein>
    <submittedName>
        <fullName evidence="3">Retrovirus-related Pol polyprotein from transposon TNT 1-94</fullName>
    </submittedName>
</protein>
<feature type="region of interest" description="Disordered" evidence="1">
    <location>
        <begin position="641"/>
        <end position="731"/>
    </location>
</feature>
<evidence type="ECO:0000256" key="1">
    <source>
        <dbReference type="SAM" id="MobiDB-lite"/>
    </source>
</evidence>
<accession>A0A6L2NJ66</accession>
<dbReference type="InterPro" id="IPR043502">
    <property type="entry name" value="DNA/RNA_pol_sf"/>
</dbReference>
<name>A0A6L2NJ66_TANCI</name>
<dbReference type="SUPFAM" id="SSF56672">
    <property type="entry name" value="DNA/RNA polymerases"/>
    <property type="match status" value="1"/>
</dbReference>
<dbReference type="EMBL" id="BKCJ010009054">
    <property type="protein sequence ID" value="GEU85182.1"/>
    <property type="molecule type" value="Genomic_DNA"/>
</dbReference>
<comment type="caution">
    <text evidence="3">The sequence shown here is derived from an EMBL/GenBank/DDBJ whole genome shotgun (WGS) entry which is preliminary data.</text>
</comment>
<feature type="compositionally biased region" description="Basic residues" evidence="1">
    <location>
        <begin position="717"/>
        <end position="728"/>
    </location>
</feature>
<dbReference type="Pfam" id="PF07727">
    <property type="entry name" value="RVT_2"/>
    <property type="match status" value="1"/>
</dbReference>